<keyword evidence="3" id="KW-1185">Reference proteome</keyword>
<feature type="domain" description="AB hydrolase-1" evidence="1">
    <location>
        <begin position="45"/>
        <end position="273"/>
    </location>
</feature>
<dbReference type="SUPFAM" id="SSF53474">
    <property type="entry name" value="alpha/beta-Hydrolases"/>
    <property type="match status" value="1"/>
</dbReference>
<evidence type="ECO:0000313" key="3">
    <source>
        <dbReference type="Proteomes" id="UP000800092"/>
    </source>
</evidence>
<dbReference type="Gene3D" id="3.40.50.1820">
    <property type="entry name" value="alpha/beta hydrolase"/>
    <property type="match status" value="1"/>
</dbReference>
<accession>A0A6A6H662</accession>
<reference evidence="2" key="1">
    <citation type="journal article" date="2020" name="Stud. Mycol.">
        <title>101 Dothideomycetes genomes: a test case for predicting lifestyles and emergence of pathogens.</title>
        <authorList>
            <person name="Haridas S."/>
            <person name="Albert R."/>
            <person name="Binder M."/>
            <person name="Bloem J."/>
            <person name="Labutti K."/>
            <person name="Salamov A."/>
            <person name="Andreopoulos B."/>
            <person name="Baker S."/>
            <person name="Barry K."/>
            <person name="Bills G."/>
            <person name="Bluhm B."/>
            <person name="Cannon C."/>
            <person name="Castanera R."/>
            <person name="Culley D."/>
            <person name="Daum C."/>
            <person name="Ezra D."/>
            <person name="Gonzalez J."/>
            <person name="Henrissat B."/>
            <person name="Kuo A."/>
            <person name="Liang C."/>
            <person name="Lipzen A."/>
            <person name="Lutzoni F."/>
            <person name="Magnuson J."/>
            <person name="Mondo S."/>
            <person name="Nolan M."/>
            <person name="Ohm R."/>
            <person name="Pangilinan J."/>
            <person name="Park H.-J."/>
            <person name="Ramirez L."/>
            <person name="Alfaro M."/>
            <person name="Sun H."/>
            <person name="Tritt A."/>
            <person name="Yoshinaga Y."/>
            <person name="Zwiers L.-H."/>
            <person name="Turgeon B."/>
            <person name="Goodwin S."/>
            <person name="Spatafora J."/>
            <person name="Crous P."/>
            <person name="Grigoriev I."/>
        </authorList>
    </citation>
    <scope>NUCLEOTIDE SEQUENCE</scope>
    <source>
        <strain evidence="2">Tuck. ex Michener</strain>
    </source>
</reference>
<keyword evidence="2" id="KW-0378">Hydrolase</keyword>
<sequence length="309" mass="33112">MTTQETAKTLSLDVGGSNIAYRLIGNSTNSSPPLLMLNHVRSTIDTWDPQVIDNLTATGRQLITYDYTGLGHSSGSVAPSIRACALNLLAFLHQLLPTLHTQQVDVLGFSMGGYVAQQLVLDAPDVVRKLVLSGTGPSLGPSLQRPMNEVQSTIFNPNPGLPTIEAFFPSFTTGDEGAAWFNRSTNSRSGVAGKNGEPEIALFTTGEALIKLTAAYLSWDADPTPYSLLQTIQKEVLVTSGDNDLIVPTQNSFVLARQLSRANFVMFPSSGHGHLFQYAQYFTKVVGEFLDGKLPTAPFSAGQIPPPGS</sequence>
<dbReference type="OrthoDB" id="8119704at2759"/>
<dbReference type="PANTHER" id="PTHR43798">
    <property type="entry name" value="MONOACYLGLYCEROL LIPASE"/>
    <property type="match status" value="1"/>
</dbReference>
<dbReference type="GO" id="GO:0046464">
    <property type="term" value="P:acylglycerol catabolic process"/>
    <property type="evidence" value="ECO:0007669"/>
    <property type="project" value="TreeGrafter"/>
</dbReference>
<evidence type="ECO:0000313" key="2">
    <source>
        <dbReference type="EMBL" id="KAF2233341.1"/>
    </source>
</evidence>
<dbReference type="InterPro" id="IPR000073">
    <property type="entry name" value="AB_hydrolase_1"/>
</dbReference>
<dbReference type="Proteomes" id="UP000800092">
    <property type="component" value="Unassembled WGS sequence"/>
</dbReference>
<organism evidence="2 3">
    <name type="scientific">Viridothelium virens</name>
    <name type="common">Speckled blister lichen</name>
    <name type="synonym">Trypethelium virens</name>
    <dbReference type="NCBI Taxonomy" id="1048519"/>
    <lineage>
        <taxon>Eukaryota</taxon>
        <taxon>Fungi</taxon>
        <taxon>Dikarya</taxon>
        <taxon>Ascomycota</taxon>
        <taxon>Pezizomycotina</taxon>
        <taxon>Dothideomycetes</taxon>
        <taxon>Dothideomycetes incertae sedis</taxon>
        <taxon>Trypetheliales</taxon>
        <taxon>Trypetheliaceae</taxon>
        <taxon>Viridothelium</taxon>
    </lineage>
</organism>
<dbReference type="PRINTS" id="PR00111">
    <property type="entry name" value="ABHYDROLASE"/>
</dbReference>
<dbReference type="InterPro" id="IPR029058">
    <property type="entry name" value="AB_hydrolase_fold"/>
</dbReference>
<protein>
    <submittedName>
        <fullName evidence="2">Alpha/beta-hydrolase</fullName>
    </submittedName>
</protein>
<dbReference type="AlphaFoldDB" id="A0A6A6H662"/>
<dbReference type="PANTHER" id="PTHR43798:SF5">
    <property type="entry name" value="MONOACYLGLYCEROL LIPASE ABHD6"/>
    <property type="match status" value="1"/>
</dbReference>
<proteinExistence type="predicted"/>
<dbReference type="Pfam" id="PF00561">
    <property type="entry name" value="Abhydrolase_1"/>
    <property type="match status" value="1"/>
</dbReference>
<name>A0A6A6H662_VIRVR</name>
<dbReference type="InterPro" id="IPR050266">
    <property type="entry name" value="AB_hydrolase_sf"/>
</dbReference>
<evidence type="ECO:0000259" key="1">
    <source>
        <dbReference type="Pfam" id="PF00561"/>
    </source>
</evidence>
<dbReference type="EMBL" id="ML991807">
    <property type="protein sequence ID" value="KAF2233341.1"/>
    <property type="molecule type" value="Genomic_DNA"/>
</dbReference>
<dbReference type="GO" id="GO:0047372">
    <property type="term" value="F:monoacylglycerol lipase activity"/>
    <property type="evidence" value="ECO:0007669"/>
    <property type="project" value="TreeGrafter"/>
</dbReference>
<gene>
    <name evidence="2" type="ORF">EV356DRAFT_207018</name>
</gene>
<dbReference type="GO" id="GO:0016020">
    <property type="term" value="C:membrane"/>
    <property type="evidence" value="ECO:0007669"/>
    <property type="project" value="TreeGrafter"/>
</dbReference>